<dbReference type="GO" id="GO:0004518">
    <property type="term" value="F:nuclease activity"/>
    <property type="evidence" value="ECO:0007669"/>
    <property type="project" value="InterPro"/>
</dbReference>
<dbReference type="InterPro" id="IPR002071">
    <property type="entry name" value="Thermonucl_AS"/>
</dbReference>
<dbReference type="GO" id="GO:0003676">
    <property type="term" value="F:nucleic acid binding"/>
    <property type="evidence" value="ECO:0007669"/>
    <property type="project" value="InterPro"/>
</dbReference>
<dbReference type="PANTHER" id="PTHR12302">
    <property type="entry name" value="EBNA2 BINDING PROTEIN P100"/>
    <property type="match status" value="1"/>
</dbReference>
<evidence type="ECO:0000259" key="2">
    <source>
        <dbReference type="PROSITE" id="PS50830"/>
    </source>
</evidence>
<dbReference type="Pfam" id="PF00565">
    <property type="entry name" value="SNase"/>
    <property type="match status" value="1"/>
</dbReference>
<accession>A0A9D7DYC0</accession>
<comment type="caution">
    <text evidence="3">The sequence shown here is derived from an EMBL/GenBank/DDBJ whole genome shotgun (WGS) entry which is preliminary data.</text>
</comment>
<dbReference type="AlphaFoldDB" id="A0A9D7DYC0"/>
<dbReference type="InterPro" id="IPR016071">
    <property type="entry name" value="Staphylococal_nuclease_OB-fold"/>
</dbReference>
<dbReference type="EMBL" id="JADJEV010000003">
    <property type="protein sequence ID" value="MBK6973066.1"/>
    <property type="molecule type" value="Genomic_DNA"/>
</dbReference>
<dbReference type="PANTHER" id="PTHR12302:SF26">
    <property type="entry name" value="BLR1266 PROTEIN"/>
    <property type="match status" value="1"/>
</dbReference>
<dbReference type="SUPFAM" id="SSF50199">
    <property type="entry name" value="Staphylococcal nuclease"/>
    <property type="match status" value="1"/>
</dbReference>
<dbReference type="PROSITE" id="PS50830">
    <property type="entry name" value="TNASE_3"/>
    <property type="match status" value="1"/>
</dbReference>
<evidence type="ECO:0000313" key="4">
    <source>
        <dbReference type="Proteomes" id="UP000807785"/>
    </source>
</evidence>
<proteinExistence type="predicted"/>
<evidence type="ECO:0000256" key="1">
    <source>
        <dbReference type="SAM" id="SignalP"/>
    </source>
</evidence>
<dbReference type="Gene3D" id="2.40.50.90">
    <property type="match status" value="1"/>
</dbReference>
<dbReference type="Proteomes" id="UP000807785">
    <property type="component" value="Unassembled WGS sequence"/>
</dbReference>
<feature type="signal peptide" evidence="1">
    <location>
        <begin position="1"/>
        <end position="19"/>
    </location>
</feature>
<keyword evidence="1" id="KW-0732">Signal</keyword>
<feature type="chain" id="PRO_5039390721" evidence="1">
    <location>
        <begin position="20"/>
        <end position="163"/>
    </location>
</feature>
<dbReference type="SMART" id="SM00318">
    <property type="entry name" value="SNc"/>
    <property type="match status" value="1"/>
</dbReference>
<protein>
    <submittedName>
        <fullName evidence="3">Thermonuclease family protein</fullName>
    </submittedName>
</protein>
<sequence>MIRFLAAILLAAVAHCAAADTLTGRVVSIADGDTITVLDTANTQYKIRLSGVDAPEKGQPYGRVSRQRLADSVFTKTVQVEWDKRDRYGRIVGKVIADGRDVCLSQIEAGLAWHYKKYEMEQPVADRRAYADAEVRARDQKRGLWMDAHPVPPWEWRRAARSN</sequence>
<dbReference type="InterPro" id="IPR035437">
    <property type="entry name" value="SNase_OB-fold_sf"/>
</dbReference>
<feature type="domain" description="TNase-like" evidence="2">
    <location>
        <begin position="20"/>
        <end position="147"/>
    </location>
</feature>
<name>A0A9D7DYC0_9PROT</name>
<gene>
    <name evidence="3" type="ORF">IPH26_09015</name>
</gene>
<organism evidence="3 4">
    <name type="scientific">Candidatus Methylophosphatis roskildensis</name>
    <dbReference type="NCBI Taxonomy" id="2899263"/>
    <lineage>
        <taxon>Bacteria</taxon>
        <taxon>Pseudomonadati</taxon>
        <taxon>Pseudomonadota</taxon>
        <taxon>Betaproteobacteria</taxon>
        <taxon>Nitrosomonadales</taxon>
        <taxon>Sterolibacteriaceae</taxon>
        <taxon>Candidatus Methylophosphatis</taxon>
    </lineage>
</organism>
<dbReference type="PROSITE" id="PS01123">
    <property type="entry name" value="TNASE_1"/>
    <property type="match status" value="1"/>
</dbReference>
<reference evidence="3" key="1">
    <citation type="submission" date="2020-10" db="EMBL/GenBank/DDBJ databases">
        <title>Connecting structure to function with the recovery of over 1000 high-quality activated sludge metagenome-assembled genomes encoding full-length rRNA genes using long-read sequencing.</title>
        <authorList>
            <person name="Singleton C.M."/>
            <person name="Petriglieri F."/>
            <person name="Kristensen J.M."/>
            <person name="Kirkegaard R.H."/>
            <person name="Michaelsen T.Y."/>
            <person name="Andersen M.H."/>
            <person name="Karst S.M."/>
            <person name="Dueholm M.S."/>
            <person name="Nielsen P.H."/>
            <person name="Albertsen M."/>
        </authorList>
    </citation>
    <scope>NUCLEOTIDE SEQUENCE</scope>
    <source>
        <strain evidence="3">Bjer_18-Q3-R1-45_BAT3C.347</strain>
    </source>
</reference>
<evidence type="ECO:0000313" key="3">
    <source>
        <dbReference type="EMBL" id="MBK6973066.1"/>
    </source>
</evidence>